<reference evidence="3" key="1">
    <citation type="journal article" date="2021" name="Nat. Commun.">
        <title>Genetic determinants of endophytism in the Arabidopsis root mycobiome.</title>
        <authorList>
            <person name="Mesny F."/>
            <person name="Miyauchi S."/>
            <person name="Thiergart T."/>
            <person name="Pickel B."/>
            <person name="Atanasova L."/>
            <person name="Karlsson M."/>
            <person name="Huettel B."/>
            <person name="Barry K.W."/>
            <person name="Haridas S."/>
            <person name="Chen C."/>
            <person name="Bauer D."/>
            <person name="Andreopoulos W."/>
            <person name="Pangilinan J."/>
            <person name="LaButti K."/>
            <person name="Riley R."/>
            <person name="Lipzen A."/>
            <person name="Clum A."/>
            <person name="Drula E."/>
            <person name="Henrissat B."/>
            <person name="Kohler A."/>
            <person name="Grigoriev I.V."/>
            <person name="Martin F.M."/>
            <person name="Hacquard S."/>
        </authorList>
    </citation>
    <scope>NUCLEOTIDE SEQUENCE</scope>
    <source>
        <strain evidence="3">MPI-CAGE-AT-0021</strain>
    </source>
</reference>
<protein>
    <recommendedName>
        <fullName evidence="5">Tat pathway signal sequence</fullName>
    </recommendedName>
</protein>
<name>A0A9P9IW82_9HYPO</name>
<keyword evidence="4" id="KW-1185">Reference proteome</keyword>
<evidence type="ECO:0000313" key="4">
    <source>
        <dbReference type="Proteomes" id="UP000717696"/>
    </source>
</evidence>
<dbReference type="OrthoDB" id="5296155at2759"/>
<keyword evidence="2" id="KW-0472">Membrane</keyword>
<dbReference type="Proteomes" id="UP000717696">
    <property type="component" value="Unassembled WGS sequence"/>
</dbReference>
<dbReference type="EMBL" id="JAGMUU010000018">
    <property type="protein sequence ID" value="KAH7133280.1"/>
    <property type="molecule type" value="Genomic_DNA"/>
</dbReference>
<evidence type="ECO:0000256" key="1">
    <source>
        <dbReference type="SAM" id="MobiDB-lite"/>
    </source>
</evidence>
<feature type="region of interest" description="Disordered" evidence="1">
    <location>
        <begin position="92"/>
        <end position="114"/>
    </location>
</feature>
<keyword evidence="2" id="KW-0812">Transmembrane</keyword>
<sequence length="353" mass="38232">MIRGHSRGSSSVSSRGSLHSIGLMPVIAENEVAQSHLSTPKPVVAHLSSIPISLRVPQKSPRRSSPGGSPRGLPPPYVPPYIMVNPPVLHPPPCYKESDGESPERDARMRRGEYGGRRKQSDRWCYVVGVGVVILVILAVGLAVGLTIGLQDKEPEKHSQGSDSPDQSFPAGSFSFEVDLQETTTNCTSNASTWRCYPYTTGDSATFFWVIAADSSSAYTISSTENPFAPSFTNRSLAVLDAGKPTERLRFFYSMSKEVVPSEKLTSNNRAATCIFDETRFEATLWTRRRGNDTVDPEPGDVKFGAWPGDAEIVQSKSGSQGTPKCEDSSGNSVGNVQAKSGTCECRYSNMDV</sequence>
<evidence type="ECO:0008006" key="5">
    <source>
        <dbReference type="Google" id="ProtNLM"/>
    </source>
</evidence>
<feature type="region of interest" description="Disordered" evidence="1">
    <location>
        <begin position="314"/>
        <end position="338"/>
    </location>
</feature>
<gene>
    <name evidence="3" type="ORF">B0J13DRAFT_97680</name>
</gene>
<accession>A0A9P9IW82</accession>
<evidence type="ECO:0000313" key="3">
    <source>
        <dbReference type="EMBL" id="KAH7133280.1"/>
    </source>
</evidence>
<dbReference type="AlphaFoldDB" id="A0A9P9IW82"/>
<keyword evidence="2" id="KW-1133">Transmembrane helix</keyword>
<feature type="region of interest" description="Disordered" evidence="1">
    <location>
        <begin position="55"/>
        <end position="77"/>
    </location>
</feature>
<comment type="caution">
    <text evidence="3">The sequence shown here is derived from an EMBL/GenBank/DDBJ whole genome shotgun (WGS) entry which is preliminary data.</text>
</comment>
<feature type="transmembrane region" description="Helical" evidence="2">
    <location>
        <begin position="124"/>
        <end position="150"/>
    </location>
</feature>
<proteinExistence type="predicted"/>
<evidence type="ECO:0000256" key="2">
    <source>
        <dbReference type="SAM" id="Phobius"/>
    </source>
</evidence>
<feature type="compositionally biased region" description="Basic and acidic residues" evidence="1">
    <location>
        <begin position="96"/>
        <end position="114"/>
    </location>
</feature>
<organism evidence="3 4">
    <name type="scientific">Dactylonectria estremocensis</name>
    <dbReference type="NCBI Taxonomy" id="1079267"/>
    <lineage>
        <taxon>Eukaryota</taxon>
        <taxon>Fungi</taxon>
        <taxon>Dikarya</taxon>
        <taxon>Ascomycota</taxon>
        <taxon>Pezizomycotina</taxon>
        <taxon>Sordariomycetes</taxon>
        <taxon>Hypocreomycetidae</taxon>
        <taxon>Hypocreales</taxon>
        <taxon>Nectriaceae</taxon>
        <taxon>Dactylonectria</taxon>
    </lineage>
</organism>
<feature type="compositionally biased region" description="Polar residues" evidence="1">
    <location>
        <begin position="315"/>
        <end position="338"/>
    </location>
</feature>